<feature type="compositionally biased region" description="Pro residues" evidence="1">
    <location>
        <begin position="71"/>
        <end position="85"/>
    </location>
</feature>
<feature type="region of interest" description="Disordered" evidence="1">
    <location>
        <begin position="62"/>
        <end position="89"/>
    </location>
</feature>
<dbReference type="PANTHER" id="PTHR30383:SF5">
    <property type="entry name" value="SGNH HYDROLASE-TYPE ESTERASE DOMAIN-CONTAINING PROTEIN"/>
    <property type="match status" value="1"/>
</dbReference>
<gene>
    <name evidence="3" type="ORF">BI308_14235</name>
</gene>
<dbReference type="GO" id="GO:0004622">
    <property type="term" value="F:phosphatidylcholine lysophospholipase activity"/>
    <property type="evidence" value="ECO:0007669"/>
    <property type="project" value="TreeGrafter"/>
</dbReference>
<protein>
    <recommendedName>
        <fullName evidence="2">SGNH hydrolase-type esterase domain-containing protein</fullName>
    </recommendedName>
</protein>
<dbReference type="AlphaFoldDB" id="A0A1L9QQF1"/>
<name>A0A1L9QQF1_9CYAN</name>
<dbReference type="PANTHER" id="PTHR30383">
    <property type="entry name" value="THIOESTERASE 1/PROTEASE 1/LYSOPHOSPHOLIPASE L1"/>
    <property type="match status" value="1"/>
</dbReference>
<dbReference type="STRING" id="1925591.BI308_14235"/>
<evidence type="ECO:0000313" key="4">
    <source>
        <dbReference type="Proteomes" id="UP000183940"/>
    </source>
</evidence>
<dbReference type="InterPro" id="IPR051532">
    <property type="entry name" value="Ester_Hydrolysis_Enzymes"/>
</dbReference>
<sequence>MFNRRKKIPIWVGLSLSANVVLALLLIQGQREMDSVEGRSLLPTTDNPSGIPAQAQIVSVKTGVQQSVTPAPTPSSSPSPAPAPDKPQSHHLTYQEWVELLAREAQVAATQQPENLSILAGDSISLWFPPALLPRGQTWLNQGISGETSGGLYRRLPLLDGTNPKTIFILIGINDLLKGVSDREILDNHKQIIQDLKWNHPQTKLVIQSILPHQGPQATWEQKERLLSVSNERIRQLNQHLWALAQSHGVYYLDLYPLFATAQGSLRAELTTDGLHLNHQGYLIWSTAMQMFSQHYLDSRQGYP</sequence>
<evidence type="ECO:0000256" key="1">
    <source>
        <dbReference type="SAM" id="MobiDB-lite"/>
    </source>
</evidence>
<proteinExistence type="predicted"/>
<keyword evidence="4" id="KW-1185">Reference proteome</keyword>
<evidence type="ECO:0000259" key="2">
    <source>
        <dbReference type="Pfam" id="PF13472"/>
    </source>
</evidence>
<dbReference type="Proteomes" id="UP000183940">
    <property type="component" value="Unassembled WGS sequence"/>
</dbReference>
<organism evidence="3 4">
    <name type="scientific">Roseofilum reptotaenium AO1-A</name>
    <dbReference type="NCBI Taxonomy" id="1925591"/>
    <lineage>
        <taxon>Bacteria</taxon>
        <taxon>Bacillati</taxon>
        <taxon>Cyanobacteriota</taxon>
        <taxon>Cyanophyceae</taxon>
        <taxon>Desertifilales</taxon>
        <taxon>Desertifilaceae</taxon>
        <taxon>Roseofilum</taxon>
    </lineage>
</organism>
<feature type="domain" description="SGNH hydrolase-type esterase" evidence="2">
    <location>
        <begin position="129"/>
        <end position="282"/>
    </location>
</feature>
<dbReference type="Gene3D" id="3.40.50.1110">
    <property type="entry name" value="SGNH hydrolase"/>
    <property type="match status" value="1"/>
</dbReference>
<dbReference type="SUPFAM" id="SSF52266">
    <property type="entry name" value="SGNH hydrolase"/>
    <property type="match status" value="1"/>
</dbReference>
<dbReference type="Pfam" id="PF13472">
    <property type="entry name" value="Lipase_GDSL_2"/>
    <property type="match status" value="1"/>
</dbReference>
<accession>A0A1L9QQF1</accession>
<dbReference type="InterPro" id="IPR036514">
    <property type="entry name" value="SGNH_hydro_sf"/>
</dbReference>
<dbReference type="InterPro" id="IPR013830">
    <property type="entry name" value="SGNH_hydro"/>
</dbReference>
<dbReference type="EMBL" id="MLAW01000024">
    <property type="protein sequence ID" value="OJJ24873.1"/>
    <property type="molecule type" value="Genomic_DNA"/>
</dbReference>
<evidence type="ECO:0000313" key="3">
    <source>
        <dbReference type="EMBL" id="OJJ24873.1"/>
    </source>
</evidence>
<reference evidence="3" key="1">
    <citation type="submission" date="2016-10" db="EMBL/GenBank/DDBJ databases">
        <title>CRISPR-Cas defence system in Roseofilum reptotaenium: evidence of a bacteriophage-cyanobacterium arms race in the coral black band disease.</title>
        <authorList>
            <person name="Buerger P."/>
            <person name="Wood-Charlson E.M."/>
            <person name="Weynberg K.D."/>
            <person name="Willis B."/>
            <person name="Van Oppen M.J."/>
        </authorList>
    </citation>
    <scope>NUCLEOTIDE SEQUENCE [LARGE SCALE GENOMIC DNA]</scope>
    <source>
        <strain evidence="3">AO1-A</strain>
    </source>
</reference>
<comment type="caution">
    <text evidence="3">The sequence shown here is derived from an EMBL/GenBank/DDBJ whole genome shotgun (WGS) entry which is preliminary data.</text>
</comment>